<keyword evidence="6 8" id="KW-0472">Membrane</keyword>
<keyword evidence="4 8" id="KW-0812">Transmembrane</keyword>
<protein>
    <recommendedName>
        <fullName evidence="7">MFS-type drug efflux transporter P55</fullName>
    </recommendedName>
</protein>
<feature type="transmembrane region" description="Helical" evidence="8">
    <location>
        <begin position="296"/>
        <end position="317"/>
    </location>
</feature>
<dbReference type="PROSITE" id="PS50850">
    <property type="entry name" value="MFS"/>
    <property type="match status" value="1"/>
</dbReference>
<gene>
    <name evidence="10" type="ORF">SAMN05444168_2445</name>
</gene>
<dbReference type="EMBL" id="FSRM01000001">
    <property type="protein sequence ID" value="SIO07553.1"/>
    <property type="molecule type" value="Genomic_DNA"/>
</dbReference>
<reference evidence="10 11" key="1">
    <citation type="submission" date="2016-11" db="EMBL/GenBank/DDBJ databases">
        <authorList>
            <person name="Jaros S."/>
            <person name="Januszkiewicz K."/>
            <person name="Wedrychowicz H."/>
        </authorList>
    </citation>
    <scope>NUCLEOTIDE SEQUENCE [LARGE SCALE GENOMIC DNA]</scope>
    <source>
        <strain evidence="10 11">GAS86</strain>
    </source>
</reference>
<dbReference type="PANTHER" id="PTHR23501:SF191">
    <property type="entry name" value="VACUOLAR BASIC AMINO ACID TRANSPORTER 4"/>
    <property type="match status" value="1"/>
</dbReference>
<evidence type="ECO:0000259" key="9">
    <source>
        <dbReference type="PROSITE" id="PS50850"/>
    </source>
</evidence>
<dbReference type="CDD" id="cd17502">
    <property type="entry name" value="MFS_Azr1_MDR_like"/>
    <property type="match status" value="1"/>
</dbReference>
<evidence type="ECO:0000256" key="1">
    <source>
        <dbReference type="ARBA" id="ARBA00004651"/>
    </source>
</evidence>
<feature type="transmembrane region" description="Helical" evidence="8">
    <location>
        <begin position="138"/>
        <end position="158"/>
    </location>
</feature>
<evidence type="ECO:0000256" key="8">
    <source>
        <dbReference type="SAM" id="Phobius"/>
    </source>
</evidence>
<feature type="transmembrane region" description="Helical" evidence="8">
    <location>
        <begin position="77"/>
        <end position="96"/>
    </location>
</feature>
<proteinExistence type="predicted"/>
<dbReference type="Pfam" id="PF07690">
    <property type="entry name" value="MFS_1"/>
    <property type="match status" value="1"/>
</dbReference>
<dbReference type="PRINTS" id="PR01036">
    <property type="entry name" value="TCRTETB"/>
</dbReference>
<feature type="transmembrane region" description="Helical" evidence="8">
    <location>
        <begin position="329"/>
        <end position="347"/>
    </location>
</feature>
<evidence type="ECO:0000256" key="2">
    <source>
        <dbReference type="ARBA" id="ARBA00022448"/>
    </source>
</evidence>
<feature type="transmembrane region" description="Helical" evidence="8">
    <location>
        <begin position="12"/>
        <end position="34"/>
    </location>
</feature>
<keyword evidence="3" id="KW-1003">Cell membrane</keyword>
<evidence type="ECO:0000313" key="11">
    <source>
        <dbReference type="Proteomes" id="UP000184693"/>
    </source>
</evidence>
<dbReference type="GO" id="GO:0022857">
    <property type="term" value="F:transmembrane transporter activity"/>
    <property type="evidence" value="ECO:0007669"/>
    <property type="project" value="InterPro"/>
</dbReference>
<feature type="domain" description="Major facilitator superfamily (MFS) profile" evidence="9">
    <location>
        <begin position="12"/>
        <end position="484"/>
    </location>
</feature>
<evidence type="ECO:0000256" key="7">
    <source>
        <dbReference type="ARBA" id="ARBA00044273"/>
    </source>
</evidence>
<dbReference type="InterPro" id="IPR020846">
    <property type="entry name" value="MFS_dom"/>
</dbReference>
<evidence type="ECO:0000256" key="6">
    <source>
        <dbReference type="ARBA" id="ARBA00023136"/>
    </source>
</evidence>
<keyword evidence="2" id="KW-0813">Transport</keyword>
<feature type="transmembrane region" description="Helical" evidence="8">
    <location>
        <begin position="457"/>
        <end position="479"/>
    </location>
</feature>
<feature type="transmembrane region" description="Helical" evidence="8">
    <location>
        <begin position="398"/>
        <end position="416"/>
    </location>
</feature>
<feature type="transmembrane region" description="Helical" evidence="8">
    <location>
        <begin position="224"/>
        <end position="242"/>
    </location>
</feature>
<dbReference type="InterPro" id="IPR011701">
    <property type="entry name" value="MFS"/>
</dbReference>
<dbReference type="AlphaFoldDB" id="A0A1N6GJ47"/>
<feature type="transmembrane region" description="Helical" evidence="8">
    <location>
        <begin position="164"/>
        <end position="186"/>
    </location>
</feature>
<dbReference type="Gene3D" id="1.20.1720.10">
    <property type="entry name" value="Multidrug resistance protein D"/>
    <property type="match status" value="1"/>
</dbReference>
<dbReference type="FunFam" id="1.20.1720.10:FF:000004">
    <property type="entry name" value="EmrB/QacA family drug resistance transporter"/>
    <property type="match status" value="1"/>
</dbReference>
<dbReference type="PROSITE" id="PS00217">
    <property type="entry name" value="SUGAR_TRANSPORT_2"/>
    <property type="match status" value="1"/>
</dbReference>
<feature type="transmembrane region" description="Helical" evidence="8">
    <location>
        <begin position="46"/>
        <end position="65"/>
    </location>
</feature>
<evidence type="ECO:0000256" key="4">
    <source>
        <dbReference type="ARBA" id="ARBA00022692"/>
    </source>
</evidence>
<accession>A0A1N6GJ47</accession>
<dbReference type="InterPro" id="IPR036259">
    <property type="entry name" value="MFS_trans_sf"/>
</dbReference>
<dbReference type="PANTHER" id="PTHR23501">
    <property type="entry name" value="MAJOR FACILITATOR SUPERFAMILY"/>
    <property type="match status" value="1"/>
</dbReference>
<dbReference type="OrthoDB" id="9807274at2"/>
<feature type="transmembrane region" description="Helical" evidence="8">
    <location>
        <begin position="198"/>
        <end position="218"/>
    </location>
</feature>
<sequence>MSQHPKTVRPLVIAAVMASMAMVAIEATIVSTAMPQIVTQLGGLHLYSWVFSSFLLAQTAMTVVFGKLADLYGRKPIVLIGIVIFLVGSVLAGFAWSMPAMIVFRLIQGVGAGAIQPVTLTIVGDLYPARERGKIQGYLASVWAIAAVIGPMAGGLLIRDLSWAWIFWINIPIGLASAAGFLAFLHEHERHGRPSIDFAGATLFTVSIGALMMGLTDVGSSSDALVAFEFALFVVCGVLFVWQERRAADPMISFALWGHRPIAACNVATVLSGMALMGLTSFLPMYVQGVLGRSPVVAGLALTMIMLGWPSGATLAARSFHRLGLRRTLIGGSVFLPLGGVFFATLNPDSSPVLAGIGSLVIGFGMGIVSVSSLILIQEIVEPSERGSATASNLFSRNLGSTLGAAMFGAVLNYGLAHSSTIAAVTADQLRQILDSAPGNTASGAAVRLALHQSLHLTFTSILVITVFSVLSVMLVPAIKLSQARAASAN</sequence>
<dbReference type="RefSeq" id="WP_074264476.1">
    <property type="nucleotide sequence ID" value="NZ_FSRM01000001.1"/>
</dbReference>
<feature type="transmembrane region" description="Helical" evidence="8">
    <location>
        <begin position="263"/>
        <end position="284"/>
    </location>
</feature>
<dbReference type="SUPFAM" id="SSF103473">
    <property type="entry name" value="MFS general substrate transporter"/>
    <property type="match status" value="1"/>
</dbReference>
<feature type="transmembrane region" description="Helical" evidence="8">
    <location>
        <begin position="102"/>
        <end position="126"/>
    </location>
</feature>
<dbReference type="Proteomes" id="UP000184693">
    <property type="component" value="Unassembled WGS sequence"/>
</dbReference>
<organism evidence="10 11">
    <name type="scientific">Paraburkholderia phenazinium</name>
    <dbReference type="NCBI Taxonomy" id="60549"/>
    <lineage>
        <taxon>Bacteria</taxon>
        <taxon>Pseudomonadati</taxon>
        <taxon>Pseudomonadota</taxon>
        <taxon>Betaproteobacteria</taxon>
        <taxon>Burkholderiales</taxon>
        <taxon>Burkholderiaceae</taxon>
        <taxon>Paraburkholderia</taxon>
    </lineage>
</organism>
<evidence type="ECO:0000256" key="5">
    <source>
        <dbReference type="ARBA" id="ARBA00022989"/>
    </source>
</evidence>
<keyword evidence="5 8" id="KW-1133">Transmembrane helix</keyword>
<evidence type="ECO:0000313" key="10">
    <source>
        <dbReference type="EMBL" id="SIO07553.1"/>
    </source>
</evidence>
<dbReference type="InterPro" id="IPR005829">
    <property type="entry name" value="Sugar_transporter_CS"/>
</dbReference>
<name>A0A1N6GJ47_9BURK</name>
<dbReference type="GO" id="GO:0005886">
    <property type="term" value="C:plasma membrane"/>
    <property type="evidence" value="ECO:0007669"/>
    <property type="project" value="UniProtKB-SubCell"/>
</dbReference>
<feature type="transmembrane region" description="Helical" evidence="8">
    <location>
        <begin position="353"/>
        <end position="377"/>
    </location>
</feature>
<comment type="subcellular location">
    <subcellularLocation>
        <location evidence="1">Cell membrane</location>
        <topology evidence="1">Multi-pass membrane protein</topology>
    </subcellularLocation>
</comment>
<dbReference type="Gene3D" id="1.20.1250.20">
    <property type="entry name" value="MFS general substrate transporter like domains"/>
    <property type="match status" value="1"/>
</dbReference>
<evidence type="ECO:0000256" key="3">
    <source>
        <dbReference type="ARBA" id="ARBA00022475"/>
    </source>
</evidence>